<evidence type="ECO:0000313" key="9">
    <source>
        <dbReference type="Proteomes" id="UP000290287"/>
    </source>
</evidence>
<evidence type="ECO:0000256" key="3">
    <source>
        <dbReference type="ARBA" id="ARBA00022840"/>
    </source>
</evidence>
<dbReference type="NCBIfam" id="NF008669">
    <property type="entry name" value="PRK11670.1"/>
    <property type="match status" value="1"/>
</dbReference>
<dbReference type="InterPro" id="IPR019591">
    <property type="entry name" value="Mrp/NBP35_ATP-bd"/>
</dbReference>
<feature type="binding site" evidence="7">
    <location>
        <begin position="109"/>
        <end position="116"/>
    </location>
    <ligand>
        <name>ATP</name>
        <dbReference type="ChEBI" id="CHEBI:30616"/>
    </ligand>
</feature>
<dbReference type="Pfam" id="PF10609">
    <property type="entry name" value="ParA"/>
    <property type="match status" value="1"/>
</dbReference>
<keyword evidence="4 7" id="KW-0408">Iron</keyword>
<keyword evidence="7" id="KW-0378">Hydrolase</keyword>
<dbReference type="InterPro" id="IPR027417">
    <property type="entry name" value="P-loop_NTPase"/>
</dbReference>
<dbReference type="InterPro" id="IPR033756">
    <property type="entry name" value="YlxH/NBP35"/>
</dbReference>
<dbReference type="GO" id="GO:0016226">
    <property type="term" value="P:iron-sulfur cluster assembly"/>
    <property type="evidence" value="ECO:0007669"/>
    <property type="project" value="InterPro"/>
</dbReference>
<evidence type="ECO:0000256" key="7">
    <source>
        <dbReference type="HAMAP-Rule" id="MF_02040"/>
    </source>
</evidence>
<dbReference type="RefSeq" id="WP_129121797.1">
    <property type="nucleotide sequence ID" value="NZ_PEIB01000007.1"/>
</dbReference>
<dbReference type="GO" id="GO:0005829">
    <property type="term" value="C:cytosol"/>
    <property type="evidence" value="ECO:0007669"/>
    <property type="project" value="TreeGrafter"/>
</dbReference>
<dbReference type="AlphaFoldDB" id="A0A4Q0YRA7"/>
<evidence type="ECO:0000313" key="8">
    <source>
        <dbReference type="EMBL" id="RXJ73632.1"/>
    </source>
</evidence>
<name>A0A4Q0YRA7_9GAMM</name>
<dbReference type="CDD" id="cd02037">
    <property type="entry name" value="Mrp_NBP35"/>
    <property type="match status" value="1"/>
</dbReference>
<dbReference type="HAMAP" id="MF_02040">
    <property type="entry name" value="Mrp_NBP35"/>
    <property type="match status" value="1"/>
</dbReference>
<evidence type="ECO:0000256" key="6">
    <source>
        <dbReference type="ARBA" id="ARBA00024036"/>
    </source>
</evidence>
<gene>
    <name evidence="8" type="ORF">CS022_07715</name>
</gene>
<comment type="subunit">
    <text evidence="7">Homodimer.</text>
</comment>
<dbReference type="OrthoDB" id="9809679at2"/>
<dbReference type="GO" id="GO:0140663">
    <property type="term" value="F:ATP-dependent FeS chaperone activity"/>
    <property type="evidence" value="ECO:0007669"/>
    <property type="project" value="InterPro"/>
</dbReference>
<dbReference type="Proteomes" id="UP000290287">
    <property type="component" value="Unassembled WGS sequence"/>
</dbReference>
<dbReference type="PROSITE" id="PS01215">
    <property type="entry name" value="MRP"/>
    <property type="match status" value="1"/>
</dbReference>
<accession>A0A4Q0YRA7</accession>
<dbReference type="PANTHER" id="PTHR42961:SF2">
    <property type="entry name" value="IRON-SULFUR PROTEIN NUBPL"/>
    <property type="match status" value="1"/>
</dbReference>
<comment type="similarity">
    <text evidence="6 7">Belongs to the Mrp/NBP35 ATP-binding proteins family.</text>
</comment>
<comment type="function">
    <text evidence="7">Binds and transfers iron-sulfur (Fe-S) clusters to target apoproteins. Can hydrolyze ATP.</text>
</comment>
<dbReference type="InterPro" id="IPR000808">
    <property type="entry name" value="Mrp-like_CS"/>
</dbReference>
<proteinExistence type="inferred from homology"/>
<comment type="caution">
    <text evidence="8">The sequence shown here is derived from an EMBL/GenBank/DDBJ whole genome shotgun (WGS) entry which is preliminary data.</text>
</comment>
<organism evidence="8 9">
    <name type="scientific">Veronia nyctiphanis</name>
    <dbReference type="NCBI Taxonomy" id="1278244"/>
    <lineage>
        <taxon>Bacteria</taxon>
        <taxon>Pseudomonadati</taxon>
        <taxon>Pseudomonadota</taxon>
        <taxon>Gammaproteobacteria</taxon>
        <taxon>Vibrionales</taxon>
        <taxon>Vibrionaceae</taxon>
        <taxon>Veronia</taxon>
    </lineage>
</organism>
<dbReference type="FunFam" id="3.40.50.300:FF:000418">
    <property type="entry name" value="Iron-sulfur cluster carrier protein"/>
    <property type="match status" value="1"/>
</dbReference>
<sequence>MFFGRNKNQPVDLAAVTSSLREFHHPMLVEGWSEQPGIVSLNEDKNIAQVILPFASLDIRSELAQWLDANNAEFPESLVFEVSQKVATLKSGEKTKIRGVKNIIVVSSAKGGVGKSTTSVNLALALLAQGAKVGILDADIYGPSVPLMLGTTGKQPISHDGKMMEPIEAHGLFSNSIGYLVPEDNAMVWRGPMASKAFGQLINETNWPSLDYLVVDMPPGTGDIQLSLAQQFPVTGAIVVTTPQDLALADANKGIIMFNKVEVPVVGVIENMSYHVCSQCGHQEDIFGHGGAEKLAQEQGIALLAKIPLHVSIREDIDNGKPTVAAREDDIHSQIYRELALSVASRLYWQGETEAEQIAVKFTD</sequence>
<evidence type="ECO:0000256" key="2">
    <source>
        <dbReference type="ARBA" id="ARBA00022741"/>
    </source>
</evidence>
<dbReference type="PANTHER" id="PTHR42961">
    <property type="entry name" value="IRON-SULFUR PROTEIN NUBPL"/>
    <property type="match status" value="1"/>
</dbReference>
<evidence type="ECO:0000256" key="4">
    <source>
        <dbReference type="ARBA" id="ARBA00023004"/>
    </source>
</evidence>
<keyword evidence="2 7" id="KW-0547">Nucleotide-binding</keyword>
<evidence type="ECO:0000256" key="1">
    <source>
        <dbReference type="ARBA" id="ARBA00022723"/>
    </source>
</evidence>
<dbReference type="GO" id="GO:0016887">
    <property type="term" value="F:ATP hydrolysis activity"/>
    <property type="evidence" value="ECO:0007669"/>
    <property type="project" value="UniProtKB-UniRule"/>
</dbReference>
<keyword evidence="5 7" id="KW-0411">Iron-sulfur</keyword>
<dbReference type="Gene3D" id="3.40.50.300">
    <property type="entry name" value="P-loop containing nucleotide triphosphate hydrolases"/>
    <property type="match status" value="1"/>
</dbReference>
<keyword evidence="1 7" id="KW-0479">Metal-binding</keyword>
<dbReference type="GO" id="GO:0005524">
    <property type="term" value="F:ATP binding"/>
    <property type="evidence" value="ECO:0007669"/>
    <property type="project" value="UniProtKB-UniRule"/>
</dbReference>
<dbReference type="EMBL" id="PEIB01000007">
    <property type="protein sequence ID" value="RXJ73632.1"/>
    <property type="molecule type" value="Genomic_DNA"/>
</dbReference>
<dbReference type="GO" id="GO:0046872">
    <property type="term" value="F:metal ion binding"/>
    <property type="evidence" value="ECO:0007669"/>
    <property type="project" value="UniProtKB-KW"/>
</dbReference>
<evidence type="ECO:0000256" key="5">
    <source>
        <dbReference type="ARBA" id="ARBA00023014"/>
    </source>
</evidence>
<reference evidence="8 9" key="1">
    <citation type="submission" date="2017-10" db="EMBL/GenBank/DDBJ databases">
        <title>Nyctiphanis sp. nov., isolated from the stomach of the euphausiid Nyctiphanes simplex (Hansen, 1911) in the Gulf of California.</title>
        <authorList>
            <person name="Gomez-Gil B."/>
            <person name="Aguilar-Mendez M."/>
            <person name="Lopez-Cortes A."/>
            <person name="Gomez-Gutierrez J."/>
            <person name="Roque A."/>
            <person name="Lang E."/>
            <person name="Gonzalez-Castillo A."/>
        </authorList>
    </citation>
    <scope>NUCLEOTIDE SEQUENCE [LARGE SCALE GENOMIC DNA]</scope>
    <source>
        <strain evidence="8 9">CAIM 600</strain>
    </source>
</reference>
<keyword evidence="3 7" id="KW-0067">ATP-binding</keyword>
<keyword evidence="9" id="KW-1185">Reference proteome</keyword>
<protein>
    <recommendedName>
        <fullName evidence="7">Iron-sulfur cluster carrier protein</fullName>
    </recommendedName>
</protein>
<dbReference type="SUPFAM" id="SSF52540">
    <property type="entry name" value="P-loop containing nucleoside triphosphate hydrolases"/>
    <property type="match status" value="1"/>
</dbReference>
<dbReference type="GO" id="GO:0051539">
    <property type="term" value="F:4 iron, 4 sulfur cluster binding"/>
    <property type="evidence" value="ECO:0007669"/>
    <property type="project" value="TreeGrafter"/>
</dbReference>
<dbReference type="InterPro" id="IPR044304">
    <property type="entry name" value="NUBPL-like"/>
</dbReference>